<reference evidence="1 2" key="1">
    <citation type="submission" date="2019-04" db="EMBL/GenBank/DDBJ databases">
        <title>Cohnella sp. nov., isolated from soil.</title>
        <authorList>
            <person name="Kim W."/>
        </authorList>
    </citation>
    <scope>NUCLEOTIDE SEQUENCE [LARGE SCALE GENOMIC DNA]</scope>
    <source>
        <strain evidence="1 2">CAU 1483</strain>
    </source>
</reference>
<protein>
    <submittedName>
        <fullName evidence="1">Uncharacterized protein</fullName>
    </submittedName>
</protein>
<dbReference type="AlphaFoldDB" id="A0A4U0F8L8"/>
<evidence type="ECO:0000313" key="2">
    <source>
        <dbReference type="Proteomes" id="UP000309673"/>
    </source>
</evidence>
<comment type="caution">
    <text evidence="1">The sequence shown here is derived from an EMBL/GenBank/DDBJ whole genome shotgun (WGS) entry which is preliminary data.</text>
</comment>
<dbReference type="RefSeq" id="WP_136778721.1">
    <property type="nucleotide sequence ID" value="NZ_SUPK01000007.1"/>
</dbReference>
<keyword evidence="2" id="KW-1185">Reference proteome</keyword>
<proteinExistence type="predicted"/>
<dbReference type="OrthoDB" id="5638364at2"/>
<organism evidence="1 2">
    <name type="scientific">Cohnella pontilimi</name>
    <dbReference type="NCBI Taxonomy" id="2564100"/>
    <lineage>
        <taxon>Bacteria</taxon>
        <taxon>Bacillati</taxon>
        <taxon>Bacillota</taxon>
        <taxon>Bacilli</taxon>
        <taxon>Bacillales</taxon>
        <taxon>Paenibacillaceae</taxon>
        <taxon>Cohnella</taxon>
    </lineage>
</organism>
<name>A0A4U0F8L8_9BACL</name>
<evidence type="ECO:0000313" key="1">
    <source>
        <dbReference type="EMBL" id="TJY41093.1"/>
    </source>
</evidence>
<dbReference type="Proteomes" id="UP000309673">
    <property type="component" value="Unassembled WGS sequence"/>
</dbReference>
<accession>A0A4U0F8L8</accession>
<sequence>MKIELTNKQYRDLIELLFLGNWLANATRTGAEGDERLEKYELLQHYILSHAKNFQADDVVTEEGTSFYTTMEFEESIMPIVEEYDDSTFWEQLSMKLANRDLLKEIGPVSELKEKHRTRLFELEEEYEVEFEENGLRNLVLMKQGNKPKK</sequence>
<dbReference type="EMBL" id="SUPK01000007">
    <property type="protein sequence ID" value="TJY41093.1"/>
    <property type="molecule type" value="Genomic_DNA"/>
</dbReference>
<gene>
    <name evidence="1" type="ORF">E5161_15460</name>
</gene>